<dbReference type="EMBL" id="CP061336">
    <property type="protein sequence ID" value="QNU66180.1"/>
    <property type="molecule type" value="Genomic_DNA"/>
</dbReference>
<dbReference type="OrthoDB" id="9758578at2"/>
<dbReference type="RefSeq" id="WP_137696924.1">
    <property type="nucleotide sequence ID" value="NZ_CP061336.1"/>
</dbReference>
<dbReference type="Gene3D" id="1.50.10.20">
    <property type="match status" value="1"/>
</dbReference>
<evidence type="ECO:0000313" key="1">
    <source>
        <dbReference type="EMBL" id="QNU66180.1"/>
    </source>
</evidence>
<reference evidence="1 2" key="1">
    <citation type="submission" date="2020-09" db="EMBL/GenBank/DDBJ databases">
        <title>Characterization and genome sequencing of Ruminiclostridium sp. nov. MA18.</title>
        <authorList>
            <person name="Rettenmaier R."/>
            <person name="Kowollik M.-L."/>
            <person name="Liebl W."/>
            <person name="Zverlov V."/>
        </authorList>
    </citation>
    <scope>NUCLEOTIDE SEQUENCE [LARGE SCALE GENOMIC DNA]</scope>
    <source>
        <strain evidence="1 2">MA18</strain>
    </source>
</reference>
<dbReference type="AlphaFoldDB" id="A0A4U7JHK5"/>
<dbReference type="KEGG" id="rher:EHE19_015030"/>
<sequence>MNNKLGNYQALISIKKALDYIFMKQQQNGSWTDFRLVVGESNEWVTGFIGFNVARALKFLGADPNENESIMKAHIFIKNSFRDGWGYSEKIITDADSTANVSLFLTSLNDYSYKEQIIRFIKAHKMEDGGYCTYRYKSINENHGLFLNEKRSSQDFLKSKSFEGWCSSHYTVTCNCLNALKEYKYLIEEENIRYLSNVIENDISDYWWKDKNYLRMLLVQCLSDCSQKRSVIKHILNEFKDENAFMRNRLNAFNSAAGLASLLSVDDCQDYADVISIGIMNLIKLQNANGSWMPSAYMQVPERNITYDKLSNNTEQITYAEDINSLFTTSLCLYTIAKYVRIFG</sequence>
<gene>
    <name evidence="1" type="ORF">EHE19_015030</name>
</gene>
<name>A0A4U7JHK5_9FIRM</name>
<dbReference type="InterPro" id="IPR008930">
    <property type="entry name" value="Terpenoid_cyclase/PrenylTrfase"/>
</dbReference>
<organism evidence="1 2">
    <name type="scientific">Ruminiclostridium herbifermentans</name>
    <dbReference type="NCBI Taxonomy" id="2488810"/>
    <lineage>
        <taxon>Bacteria</taxon>
        <taxon>Bacillati</taxon>
        <taxon>Bacillota</taxon>
        <taxon>Clostridia</taxon>
        <taxon>Eubacteriales</taxon>
        <taxon>Oscillospiraceae</taxon>
        <taxon>Ruminiclostridium</taxon>
    </lineage>
</organism>
<proteinExistence type="predicted"/>
<evidence type="ECO:0000313" key="2">
    <source>
        <dbReference type="Proteomes" id="UP000306409"/>
    </source>
</evidence>
<protein>
    <recommendedName>
        <fullName evidence="3">Squalene cyclase C-terminal domain-containing protein</fullName>
    </recommendedName>
</protein>
<dbReference type="Proteomes" id="UP000306409">
    <property type="component" value="Chromosome"/>
</dbReference>
<dbReference type="SUPFAM" id="SSF48239">
    <property type="entry name" value="Terpenoid cyclases/Protein prenyltransferases"/>
    <property type="match status" value="1"/>
</dbReference>
<keyword evidence="2" id="KW-1185">Reference proteome</keyword>
<evidence type="ECO:0008006" key="3">
    <source>
        <dbReference type="Google" id="ProtNLM"/>
    </source>
</evidence>
<accession>A0A4U7JHK5</accession>